<organism evidence="4 5">
    <name type="scientific">Grifola frondosa</name>
    <name type="common">Maitake</name>
    <name type="synonym">Polyporus frondosus</name>
    <dbReference type="NCBI Taxonomy" id="5627"/>
    <lineage>
        <taxon>Eukaryota</taxon>
        <taxon>Fungi</taxon>
        <taxon>Dikarya</taxon>
        <taxon>Basidiomycota</taxon>
        <taxon>Agaricomycotina</taxon>
        <taxon>Agaricomycetes</taxon>
        <taxon>Polyporales</taxon>
        <taxon>Grifolaceae</taxon>
        <taxon>Grifola</taxon>
    </lineage>
</organism>
<evidence type="ECO:0000313" key="5">
    <source>
        <dbReference type="Proteomes" id="UP000092993"/>
    </source>
</evidence>
<comment type="similarity">
    <text evidence="1 3">Belongs to the short-chain dehydrogenases/reductases (SDR) family.</text>
</comment>
<dbReference type="PANTHER" id="PTHR43976">
    <property type="entry name" value="SHORT CHAIN DEHYDROGENASE"/>
    <property type="match status" value="1"/>
</dbReference>
<dbReference type="PRINTS" id="PR00081">
    <property type="entry name" value="GDHRDH"/>
</dbReference>
<evidence type="ECO:0008006" key="6">
    <source>
        <dbReference type="Google" id="ProtNLM"/>
    </source>
</evidence>
<dbReference type="SUPFAM" id="SSF51735">
    <property type="entry name" value="NAD(P)-binding Rossmann-fold domains"/>
    <property type="match status" value="1"/>
</dbReference>
<dbReference type="PRINTS" id="PR00080">
    <property type="entry name" value="SDRFAMILY"/>
</dbReference>
<dbReference type="Gene3D" id="3.40.50.720">
    <property type="entry name" value="NAD(P)-binding Rossmann-like Domain"/>
    <property type="match status" value="1"/>
</dbReference>
<evidence type="ECO:0000256" key="2">
    <source>
        <dbReference type="ARBA" id="ARBA00023002"/>
    </source>
</evidence>
<dbReference type="STRING" id="5627.A0A1C7MDF9"/>
<dbReference type="EMBL" id="LUGG01000007">
    <property type="protein sequence ID" value="OBZ73024.1"/>
    <property type="molecule type" value="Genomic_DNA"/>
</dbReference>
<dbReference type="OMA" id="SCGFYSA"/>
<gene>
    <name evidence="4" type="ORF">A0H81_07099</name>
</gene>
<evidence type="ECO:0000256" key="1">
    <source>
        <dbReference type="ARBA" id="ARBA00006484"/>
    </source>
</evidence>
<comment type="caution">
    <text evidence="4">The sequence shown here is derived from an EMBL/GenBank/DDBJ whole genome shotgun (WGS) entry which is preliminary data.</text>
</comment>
<dbReference type="InterPro" id="IPR051911">
    <property type="entry name" value="SDR_oxidoreductase"/>
</dbReference>
<name>A0A1C7MDF9_GRIFR</name>
<dbReference type="GO" id="GO:0016491">
    <property type="term" value="F:oxidoreductase activity"/>
    <property type="evidence" value="ECO:0007669"/>
    <property type="project" value="UniProtKB-KW"/>
</dbReference>
<reference evidence="4 5" key="1">
    <citation type="submission" date="2016-03" db="EMBL/GenBank/DDBJ databases">
        <title>Whole genome sequencing of Grifola frondosa 9006-11.</title>
        <authorList>
            <person name="Min B."/>
            <person name="Park H."/>
            <person name="Kim J.-G."/>
            <person name="Cho H."/>
            <person name="Oh Y.-L."/>
            <person name="Kong W.-S."/>
            <person name="Choi I.-G."/>
        </authorList>
    </citation>
    <scope>NUCLEOTIDE SEQUENCE [LARGE SCALE GENOMIC DNA]</scope>
    <source>
        <strain evidence="4 5">9006-11</strain>
    </source>
</reference>
<protein>
    <recommendedName>
        <fullName evidence="6">Oxidoreductase YusZ</fullName>
    </recommendedName>
</protein>
<proteinExistence type="inferred from homology"/>
<dbReference type="Pfam" id="PF00106">
    <property type="entry name" value="adh_short"/>
    <property type="match status" value="1"/>
</dbReference>
<dbReference type="CDD" id="cd05374">
    <property type="entry name" value="17beta-HSD-like_SDR_c"/>
    <property type="match status" value="1"/>
</dbReference>
<evidence type="ECO:0000256" key="3">
    <source>
        <dbReference type="RuleBase" id="RU000363"/>
    </source>
</evidence>
<dbReference type="AlphaFoldDB" id="A0A1C7MDF9"/>
<dbReference type="InterPro" id="IPR036291">
    <property type="entry name" value="NAD(P)-bd_dom_sf"/>
</dbReference>
<sequence>MATPRVWLITGASSGFGLEMTRLVLERGDIAVATLRKPEVLSDLVAQYPKDKLLVLKVDVSKHGDIINAFAKTREVFGRLDVVFNNAGYAVMGEVEGTPDDVARAMFEVNFWGAAHVSQEAVKFFREVNKPGVGGRLIQISSGTGVTGWPSTGFYSATKHALEGLSETLYKELDPAWNIKLTIVVLGAFKTNVIKTGMVVLPPHPAYSNPALQSVIMRSAILASVHTDNDPRWAVPGDTKKAVKVLYRLSELTDPPLRLPLGKDSVTICRDKIASFTADVDQYEPWSEGITRSS</sequence>
<dbReference type="InterPro" id="IPR002347">
    <property type="entry name" value="SDR_fam"/>
</dbReference>
<keyword evidence="2" id="KW-0560">Oxidoreductase</keyword>
<dbReference type="PANTHER" id="PTHR43976:SF16">
    <property type="entry name" value="SHORT-CHAIN DEHYDROGENASE_REDUCTASE FAMILY PROTEIN"/>
    <property type="match status" value="1"/>
</dbReference>
<accession>A0A1C7MDF9</accession>
<dbReference type="OrthoDB" id="1274115at2759"/>
<evidence type="ECO:0000313" key="4">
    <source>
        <dbReference type="EMBL" id="OBZ73024.1"/>
    </source>
</evidence>
<dbReference type="Proteomes" id="UP000092993">
    <property type="component" value="Unassembled WGS sequence"/>
</dbReference>
<keyword evidence="5" id="KW-1185">Reference proteome</keyword>